<organism evidence="2 3">
    <name type="scientific">Jejuia pallidilutea</name>
    <dbReference type="NCBI Taxonomy" id="504487"/>
    <lineage>
        <taxon>Bacteria</taxon>
        <taxon>Pseudomonadati</taxon>
        <taxon>Bacteroidota</taxon>
        <taxon>Flavobacteriia</taxon>
        <taxon>Flavobacteriales</taxon>
        <taxon>Flavobacteriaceae</taxon>
        <taxon>Jejuia</taxon>
    </lineage>
</organism>
<dbReference type="InterPro" id="IPR001296">
    <property type="entry name" value="Glyco_trans_1"/>
</dbReference>
<evidence type="ECO:0000313" key="2">
    <source>
        <dbReference type="EMBL" id="PQV47301.1"/>
    </source>
</evidence>
<comment type="caution">
    <text evidence="2">The sequence shown here is derived from an EMBL/GenBank/DDBJ whole genome shotgun (WGS) entry which is preliminary data.</text>
</comment>
<evidence type="ECO:0000313" key="3">
    <source>
        <dbReference type="Proteomes" id="UP000251545"/>
    </source>
</evidence>
<accession>A0A362XAF7</accession>
<dbReference type="SUPFAM" id="SSF53756">
    <property type="entry name" value="UDP-Glycosyltransferase/glycogen phosphorylase"/>
    <property type="match status" value="1"/>
</dbReference>
<name>A0A362XAF7_9FLAO</name>
<dbReference type="Proteomes" id="UP000251545">
    <property type="component" value="Unassembled WGS sequence"/>
</dbReference>
<dbReference type="Pfam" id="PF00534">
    <property type="entry name" value="Glycos_transf_1"/>
    <property type="match status" value="1"/>
</dbReference>
<gene>
    <name evidence="2" type="ORF">CLV33_10783</name>
</gene>
<keyword evidence="2" id="KW-0808">Transferase</keyword>
<dbReference type="EMBL" id="PVEO01000007">
    <property type="protein sequence ID" value="PQV47301.1"/>
    <property type="molecule type" value="Genomic_DNA"/>
</dbReference>
<evidence type="ECO:0000259" key="1">
    <source>
        <dbReference type="Pfam" id="PF00534"/>
    </source>
</evidence>
<sequence length="336" mass="38556">MKNILYIGNQLVDKNKTVTTIDTLSILLQSEGYHLITASNKKNKIFRLCDMLYHIIKHRNSVDYVLIDTYSTTNFYYAYLSSVLCTYFGLKYIPILHGGNLPERLKTSQKLSRQIFTKAHVNVSPSLYFISFFENFGFKNIINIPNVIELKNYHFKKRQIDDIHLFWVRSFSEVYHPKLAVKLLKSIQDDGFKVSLCMVGPENDGSLQKVKMLAKNLNVKVEFTGRLSKAEWHEKSKAFNVFINTTNVDNMPVSVIEAMALGLPVVSTNVGGLPFLIKNNVDGILVPPNNVKAFKTAILRLKNNELLVDQITTNARKKVEQFDWEVVKHKWFSVLS</sequence>
<dbReference type="Gene3D" id="3.40.50.2000">
    <property type="entry name" value="Glycogen Phosphorylase B"/>
    <property type="match status" value="2"/>
</dbReference>
<dbReference type="RefSeq" id="WP_105474170.1">
    <property type="nucleotide sequence ID" value="NZ_PVEO01000007.1"/>
</dbReference>
<dbReference type="PANTHER" id="PTHR12526">
    <property type="entry name" value="GLYCOSYLTRANSFERASE"/>
    <property type="match status" value="1"/>
</dbReference>
<dbReference type="CDD" id="cd03801">
    <property type="entry name" value="GT4_PimA-like"/>
    <property type="match status" value="1"/>
</dbReference>
<proteinExistence type="predicted"/>
<dbReference type="GO" id="GO:0016757">
    <property type="term" value="F:glycosyltransferase activity"/>
    <property type="evidence" value="ECO:0007669"/>
    <property type="project" value="InterPro"/>
</dbReference>
<protein>
    <submittedName>
        <fullName evidence="2">Glycosyltransferase involved in cell wall biosynthesis</fullName>
    </submittedName>
</protein>
<feature type="domain" description="Glycosyl transferase family 1" evidence="1">
    <location>
        <begin position="161"/>
        <end position="317"/>
    </location>
</feature>
<dbReference type="AlphaFoldDB" id="A0A362XAF7"/>
<reference evidence="2 3" key="1">
    <citation type="submission" date="2018-02" db="EMBL/GenBank/DDBJ databases">
        <title>Genomic Encyclopedia of Archaeal and Bacterial Type Strains, Phase II (KMG-II): from individual species to whole genera.</title>
        <authorList>
            <person name="Goeker M."/>
        </authorList>
    </citation>
    <scope>NUCLEOTIDE SEQUENCE [LARGE SCALE GENOMIC DNA]</scope>
    <source>
        <strain evidence="2 3">DSM 21165</strain>
    </source>
</reference>